<dbReference type="FunFam" id="3.40.50.300:FF:001236">
    <property type="entry name" value="ATP-dependent helicase/nuclease subunit A"/>
    <property type="match status" value="1"/>
</dbReference>
<organism evidence="17 18">
    <name type="scientific">Guptibacillus hwajinpoensis</name>
    <dbReference type="NCBI Taxonomy" id="208199"/>
    <lineage>
        <taxon>Bacteria</taxon>
        <taxon>Bacillati</taxon>
        <taxon>Bacillota</taxon>
        <taxon>Bacilli</taxon>
        <taxon>Bacillales</taxon>
        <taxon>Guptibacillaceae</taxon>
        <taxon>Guptibacillus</taxon>
    </lineage>
</organism>
<dbReference type="OrthoDB" id="9810135at2"/>
<keyword evidence="7 13" id="KW-0067">ATP-binding</keyword>
<dbReference type="PROSITE" id="PS51198">
    <property type="entry name" value="UVRD_HELICASE_ATP_BIND"/>
    <property type="match status" value="1"/>
</dbReference>
<evidence type="ECO:0000256" key="8">
    <source>
        <dbReference type="ARBA" id="ARBA00023125"/>
    </source>
</evidence>
<keyword evidence="18" id="KW-1185">Reference proteome</keyword>
<comment type="catalytic activity">
    <reaction evidence="11 13">
        <text>Couples ATP hydrolysis with the unwinding of duplex DNA by translocating in the 3'-5' direction.</text>
        <dbReference type="EC" id="5.6.2.4"/>
    </reaction>
</comment>
<feature type="binding site" evidence="14">
    <location>
        <begin position="31"/>
        <end position="38"/>
    </location>
    <ligand>
        <name>ATP</name>
        <dbReference type="ChEBI" id="CHEBI:30616"/>
    </ligand>
</feature>
<evidence type="ECO:0000256" key="10">
    <source>
        <dbReference type="ARBA" id="ARBA00023235"/>
    </source>
</evidence>
<dbReference type="InterPro" id="IPR014016">
    <property type="entry name" value="UvrD-like_ATP-bd"/>
</dbReference>
<comment type="caution">
    <text evidence="17">The sequence shown here is derived from an EMBL/GenBank/DDBJ whole genome shotgun (WGS) entry which is preliminary data.</text>
</comment>
<dbReference type="Proteomes" id="UP000035996">
    <property type="component" value="Unassembled WGS sequence"/>
</dbReference>
<dbReference type="NCBIfam" id="TIGR02785">
    <property type="entry name" value="addA_Gpos"/>
    <property type="match status" value="1"/>
</dbReference>
<dbReference type="InterPro" id="IPR014152">
    <property type="entry name" value="AddA"/>
</dbReference>
<evidence type="ECO:0000256" key="1">
    <source>
        <dbReference type="ARBA" id="ARBA00022722"/>
    </source>
</evidence>
<dbReference type="PROSITE" id="PS51217">
    <property type="entry name" value="UVRD_HELICASE_CTER"/>
    <property type="match status" value="1"/>
</dbReference>
<comment type="catalytic activity">
    <reaction evidence="12 13">
        <text>ATP + H2O = ADP + phosphate + H(+)</text>
        <dbReference type="Rhea" id="RHEA:13065"/>
        <dbReference type="ChEBI" id="CHEBI:15377"/>
        <dbReference type="ChEBI" id="CHEBI:15378"/>
        <dbReference type="ChEBI" id="CHEBI:30616"/>
        <dbReference type="ChEBI" id="CHEBI:43474"/>
        <dbReference type="ChEBI" id="CHEBI:456216"/>
        <dbReference type="EC" id="5.6.2.4"/>
    </reaction>
</comment>
<accession>A0A0J6CRM6</accession>
<evidence type="ECO:0000259" key="15">
    <source>
        <dbReference type="PROSITE" id="PS51198"/>
    </source>
</evidence>
<dbReference type="GO" id="GO:0003690">
    <property type="term" value="F:double-stranded DNA binding"/>
    <property type="evidence" value="ECO:0007669"/>
    <property type="project" value="UniProtKB-UniRule"/>
</dbReference>
<dbReference type="GO" id="GO:0005524">
    <property type="term" value="F:ATP binding"/>
    <property type="evidence" value="ECO:0007669"/>
    <property type="project" value="UniProtKB-UniRule"/>
</dbReference>
<evidence type="ECO:0000256" key="5">
    <source>
        <dbReference type="ARBA" id="ARBA00022806"/>
    </source>
</evidence>
<dbReference type="PATRIC" id="fig|157733.3.peg.3616"/>
<proteinExistence type="inferred from homology"/>
<dbReference type="FunFam" id="3.40.50.300:FF:001196">
    <property type="entry name" value="ATP-dependent helicase/nuclease subunit A"/>
    <property type="match status" value="1"/>
</dbReference>
<evidence type="ECO:0000256" key="13">
    <source>
        <dbReference type="HAMAP-Rule" id="MF_01451"/>
    </source>
</evidence>
<dbReference type="PANTHER" id="PTHR11070">
    <property type="entry name" value="UVRD / RECB / PCRA DNA HELICASE FAMILY MEMBER"/>
    <property type="match status" value="1"/>
</dbReference>
<dbReference type="InterPro" id="IPR027417">
    <property type="entry name" value="P-loop_NTPase"/>
</dbReference>
<dbReference type="GO" id="GO:0005829">
    <property type="term" value="C:cytosol"/>
    <property type="evidence" value="ECO:0007669"/>
    <property type="project" value="TreeGrafter"/>
</dbReference>
<dbReference type="GO" id="GO:0033202">
    <property type="term" value="C:DNA helicase complex"/>
    <property type="evidence" value="ECO:0007669"/>
    <property type="project" value="TreeGrafter"/>
</dbReference>
<keyword evidence="1 13" id="KW-0540">Nuclease</keyword>
<dbReference type="STRING" id="157733.AB986_06815"/>
<dbReference type="Pfam" id="PF13361">
    <property type="entry name" value="UvrD_C"/>
    <property type="match status" value="1"/>
</dbReference>
<dbReference type="EC" id="3.1.-.-" evidence="13"/>
<comment type="subunit">
    <text evidence="13">Heterodimer of AddA and AddB/RexB.</text>
</comment>
<protein>
    <recommendedName>
        <fullName evidence="13">ATP-dependent helicase/nuclease subunit A</fullName>
        <ecNumber evidence="13">3.1.-.-</ecNumber>
        <ecNumber evidence="13">5.6.2.4</ecNumber>
    </recommendedName>
    <alternativeName>
        <fullName evidence="13">ATP-dependent helicase/nuclease AddA</fullName>
    </alternativeName>
    <alternativeName>
        <fullName evidence="13">DNA 3'-5' helicase AddA</fullName>
    </alternativeName>
</protein>
<sequence length="1240" mass="143006">MNPIDKPEGSRWTDEQWDAIAARNQDVLVAAAAGSGKTAVLVERIIRRLADENDPAEVDRILVVTFTNAAAAEMRHRIGEALEERLKEDPSSLYLRRQLSMLNRASISTLHSFCMEVLRRYYYEIDLDPAFRVADQTEAALLREEAMEELFEEHYSKAENEAFYDLVDRYSSDRSDVDLQLLVERLYHFSSSHPWPEQWLADSVRLYEEANKVEFNELVWVKELMKDVVLQLEGMKEVQDKAIELASAPGGPEPYLSSLEPERQMVSSLLQAASESWESLKEAFETASFGRLKPCKGDQFDSGMIETVKAMRDRVKKTIQSLKEDLFQRNPEEYLDDIVKLAPVLGTLSSLVNEFRERYSLLKKEKGLVDYSDLEHYCLSILLDQASTPMNPIPSSAAREYQTQFAEVLIDEYQDTNSVQETILNAISRSDESGGNRFMVGDVKQSIYRFRLAEPGLFLSKYKTFGRSSADSSKRIDLARNFRSREEVLNGTNYIFKQIMDERVGEIEYDEAAELIPGASYPHSDTVVPEVHVIDQSSDNEEDGEDVEKVQLEARLIASNIKAMMGKSETERIKVYDRKEERMRPIQYRDMVILLRATASWAPVILEELKQAGIPSYSDLASGYFEATEVAVMMSLLNVIDNPYQDIPLASVLRSPIIGLSEEELALIRINEKHSSYFAALQRYSETESNRLSETLTTFLTNLNRWREQARQASLSELIWQLYRETNYFEFVGGMPAGLQRQANLRALYDRARQYEATSFRGLFRFLRFIDRMKERGGDLGTARALGEQEDVVRVMTIHKSKGLEFPVVFIAGIAKQFNMRDMANPMLVHKEFGLATKFIDPHDRISFPTLPYFTLQKRMKLEMLAEEMRVLYVALTRAKEKVILVGTVNDWEKEILSWTGAASEEWLLSDYERSKGKSYLSWIGPSIIRHRDLSSIMEGRASLPFHEEVHQHPSRWSLTVHEAASFAEVEMEEVQKHQEYETLLQQRKQIPEVSVHKDQVEKRLNWTYEHKAATETRSKQSVTEVKRQREIFQDERSDNQLVKGFSQSLKERPRFLQSKQLTPAERGTAMHIVMQHLDLKKQHDESSIRNVIAKLERKELLTAEQAMAIDLHQIHQLVESDLGEKMRNASEIYKEVPFSLGVDSKWIYGDFEGDQETVVLQGVIDCILRDEDGALTLVDYKTDVIHERFSSEEQAMETMKRRYTTQLQLYEKAINEIWKMPCNEKVLYFFDGSRTLSID</sequence>
<evidence type="ECO:0000256" key="6">
    <source>
        <dbReference type="ARBA" id="ARBA00022839"/>
    </source>
</evidence>
<keyword evidence="6 13" id="KW-0269">Exonuclease</keyword>
<dbReference type="GO" id="GO:0008408">
    <property type="term" value="F:3'-5' exonuclease activity"/>
    <property type="evidence" value="ECO:0007669"/>
    <property type="project" value="UniProtKB-UniRule"/>
</dbReference>
<evidence type="ECO:0000256" key="14">
    <source>
        <dbReference type="PROSITE-ProRule" id="PRU00560"/>
    </source>
</evidence>
<dbReference type="RefSeq" id="WP_048310127.1">
    <property type="nucleotide sequence ID" value="NZ_CP119526.1"/>
</dbReference>
<keyword evidence="4 13" id="KW-0378">Hydrolase</keyword>
<feature type="domain" description="UvrD-like helicase ATP-binding" evidence="15">
    <location>
        <begin position="10"/>
        <end position="485"/>
    </location>
</feature>
<comment type="function">
    <text evidence="13">The heterodimer acts as both an ATP-dependent DNA helicase and an ATP-dependent, dual-direction single-stranded exonuclease. Recognizes the chi site generating a DNA molecule suitable for the initiation of homologous recombination. The AddA nuclease domain is required for chi fragment generation; this subunit has the helicase and 3' -&gt; 5' nuclease activities.</text>
</comment>
<evidence type="ECO:0000313" key="18">
    <source>
        <dbReference type="Proteomes" id="UP000035996"/>
    </source>
</evidence>
<keyword evidence="10 13" id="KW-0413">Isomerase</keyword>
<dbReference type="GO" id="GO:0016887">
    <property type="term" value="F:ATP hydrolysis activity"/>
    <property type="evidence" value="ECO:0007669"/>
    <property type="project" value="RHEA"/>
</dbReference>
<dbReference type="Gene3D" id="1.10.274.50">
    <property type="match status" value="1"/>
</dbReference>
<keyword evidence="9 13" id="KW-0234">DNA repair</keyword>
<name>A0A0J6CRM6_9BACL</name>
<reference evidence="17" key="1">
    <citation type="submission" date="2015-06" db="EMBL/GenBank/DDBJ databases">
        <authorList>
            <person name="Liu B."/>
            <person name="Wang J."/>
            <person name="Zhu Y."/>
            <person name="Liu G."/>
            <person name="Chen Q."/>
            <person name="Zheng C."/>
            <person name="Che J."/>
            <person name="Ge C."/>
            <person name="Shi H."/>
            <person name="Pan Z."/>
            <person name="Liu X."/>
        </authorList>
    </citation>
    <scope>NUCLEOTIDE SEQUENCE [LARGE SCALE GENOMIC DNA]</scope>
    <source>
        <strain evidence="17">DSM 16346</strain>
    </source>
</reference>
<dbReference type="InterPro" id="IPR038726">
    <property type="entry name" value="PDDEXK_AddAB-type"/>
</dbReference>
<keyword evidence="3 13" id="KW-0227">DNA damage</keyword>
<dbReference type="Pfam" id="PF00580">
    <property type="entry name" value="UvrD-helicase"/>
    <property type="match status" value="1"/>
</dbReference>
<feature type="domain" description="UvrD-like helicase C-terminal" evidence="16">
    <location>
        <begin position="497"/>
        <end position="803"/>
    </location>
</feature>
<dbReference type="HAMAP" id="MF_01451">
    <property type="entry name" value="AddA"/>
    <property type="match status" value="1"/>
</dbReference>
<dbReference type="InterPro" id="IPR011604">
    <property type="entry name" value="PDDEXK-like_dom_sf"/>
</dbReference>
<dbReference type="EMBL" id="LELK01000001">
    <property type="protein sequence ID" value="KMM38956.1"/>
    <property type="molecule type" value="Genomic_DNA"/>
</dbReference>
<evidence type="ECO:0000256" key="9">
    <source>
        <dbReference type="ARBA" id="ARBA00023204"/>
    </source>
</evidence>
<dbReference type="SUPFAM" id="SSF52540">
    <property type="entry name" value="P-loop containing nucleoside triphosphate hydrolases"/>
    <property type="match status" value="1"/>
</dbReference>
<dbReference type="GO" id="GO:0043138">
    <property type="term" value="F:3'-5' DNA helicase activity"/>
    <property type="evidence" value="ECO:0007669"/>
    <property type="project" value="UniProtKB-UniRule"/>
</dbReference>
<dbReference type="EC" id="5.6.2.4" evidence="13"/>
<dbReference type="SUPFAM" id="SSF52980">
    <property type="entry name" value="Restriction endonuclease-like"/>
    <property type="match status" value="1"/>
</dbReference>
<dbReference type="Pfam" id="PF12705">
    <property type="entry name" value="PDDEXK_1"/>
    <property type="match status" value="1"/>
</dbReference>
<dbReference type="Gene3D" id="3.90.320.10">
    <property type="match status" value="1"/>
</dbReference>
<dbReference type="CDD" id="cd17932">
    <property type="entry name" value="DEXQc_UvrD"/>
    <property type="match status" value="1"/>
</dbReference>
<dbReference type="InterPro" id="IPR014017">
    <property type="entry name" value="DNA_helicase_UvrD-like_C"/>
</dbReference>
<keyword evidence="5 13" id="KW-0347">Helicase</keyword>
<dbReference type="Gene3D" id="3.40.50.300">
    <property type="entry name" value="P-loop containing nucleotide triphosphate hydrolases"/>
    <property type="match status" value="4"/>
</dbReference>
<dbReference type="InterPro" id="IPR000212">
    <property type="entry name" value="DNA_helicase_UvrD/REP"/>
</dbReference>
<evidence type="ECO:0000256" key="12">
    <source>
        <dbReference type="ARBA" id="ARBA00048988"/>
    </source>
</evidence>
<dbReference type="AlphaFoldDB" id="A0A0J6CRM6"/>
<comment type="similarity">
    <text evidence="13">Belongs to the helicase family. AddA subfamily.</text>
</comment>
<gene>
    <name evidence="13" type="primary">addA</name>
    <name evidence="17" type="ORF">AB986_06815</name>
</gene>
<evidence type="ECO:0000313" key="17">
    <source>
        <dbReference type="EMBL" id="KMM38956.1"/>
    </source>
</evidence>
<evidence type="ECO:0000259" key="16">
    <source>
        <dbReference type="PROSITE" id="PS51217"/>
    </source>
</evidence>
<evidence type="ECO:0000256" key="11">
    <source>
        <dbReference type="ARBA" id="ARBA00034617"/>
    </source>
</evidence>
<comment type="cofactor">
    <cofactor evidence="13">
        <name>Mg(2+)</name>
        <dbReference type="ChEBI" id="CHEBI:18420"/>
    </cofactor>
</comment>
<evidence type="ECO:0000256" key="4">
    <source>
        <dbReference type="ARBA" id="ARBA00022801"/>
    </source>
</evidence>
<evidence type="ECO:0000256" key="2">
    <source>
        <dbReference type="ARBA" id="ARBA00022741"/>
    </source>
</evidence>
<dbReference type="GO" id="GO:0000724">
    <property type="term" value="P:double-strand break repair via homologous recombination"/>
    <property type="evidence" value="ECO:0007669"/>
    <property type="project" value="UniProtKB-UniRule"/>
</dbReference>
<dbReference type="PANTHER" id="PTHR11070:SF48">
    <property type="entry name" value="ATP-DEPENDENT HELICASE_NUCLEASE SUBUNIT A"/>
    <property type="match status" value="1"/>
</dbReference>
<keyword evidence="2 13" id="KW-0547">Nucleotide-binding</keyword>
<evidence type="ECO:0000256" key="7">
    <source>
        <dbReference type="ARBA" id="ARBA00022840"/>
    </source>
</evidence>
<dbReference type="InterPro" id="IPR011335">
    <property type="entry name" value="Restrct_endonuc-II-like"/>
</dbReference>
<keyword evidence="8 13" id="KW-0238">DNA-binding</keyword>
<evidence type="ECO:0000256" key="3">
    <source>
        <dbReference type="ARBA" id="ARBA00022763"/>
    </source>
</evidence>